<reference evidence="9" key="2">
    <citation type="journal article" date="2023" name="Plants (Basel)">
        <title>Annotation of the Turnera subulata (Passifloraceae) Draft Genome Reveals the S-Locus Evolved after the Divergence of Turneroideae from Passifloroideae in a Stepwise Manner.</title>
        <authorList>
            <person name="Henning P.M."/>
            <person name="Roalson E.H."/>
            <person name="Mir W."/>
            <person name="McCubbin A.G."/>
            <person name="Shore J.S."/>
        </authorList>
    </citation>
    <scope>NUCLEOTIDE SEQUENCE</scope>
    <source>
        <strain evidence="9">F60SS</strain>
    </source>
</reference>
<dbReference type="Pfam" id="PF06886">
    <property type="entry name" value="TPX2"/>
    <property type="match status" value="1"/>
</dbReference>
<dbReference type="OrthoDB" id="758458at2759"/>
<feature type="compositionally biased region" description="Basic and acidic residues" evidence="7">
    <location>
        <begin position="356"/>
        <end position="389"/>
    </location>
</feature>
<keyword evidence="5" id="KW-0206">Cytoskeleton</keyword>
<evidence type="ECO:0000313" key="9">
    <source>
        <dbReference type="EMBL" id="KAJ4843391.1"/>
    </source>
</evidence>
<evidence type="ECO:0000256" key="6">
    <source>
        <dbReference type="SAM" id="Coils"/>
    </source>
</evidence>
<comment type="subcellular location">
    <subcellularLocation>
        <location evidence="1">Cytoplasm</location>
        <location evidence="1">Cytoskeleton</location>
    </subcellularLocation>
</comment>
<evidence type="ECO:0000256" key="1">
    <source>
        <dbReference type="ARBA" id="ARBA00004245"/>
    </source>
</evidence>
<keyword evidence="3" id="KW-0963">Cytoplasm</keyword>
<proteinExistence type="inferred from homology"/>
<feature type="region of interest" description="Disordered" evidence="7">
    <location>
        <begin position="198"/>
        <end position="418"/>
    </location>
</feature>
<dbReference type="Proteomes" id="UP001141552">
    <property type="component" value="Unassembled WGS sequence"/>
</dbReference>
<dbReference type="AlphaFoldDB" id="A0A9Q0JI33"/>
<accession>A0A9Q0JI33</accession>
<reference evidence="9" key="1">
    <citation type="submission" date="2022-02" db="EMBL/GenBank/DDBJ databases">
        <authorList>
            <person name="Henning P.M."/>
            <person name="McCubbin A.G."/>
            <person name="Shore J.S."/>
        </authorList>
    </citation>
    <scope>NUCLEOTIDE SEQUENCE</scope>
    <source>
        <strain evidence="9">F60SS</strain>
        <tissue evidence="9">Leaves</tissue>
    </source>
</reference>
<feature type="compositionally biased region" description="Basic and acidic residues" evidence="7">
    <location>
        <begin position="313"/>
        <end position="325"/>
    </location>
</feature>
<feature type="region of interest" description="Disordered" evidence="7">
    <location>
        <begin position="464"/>
        <end position="632"/>
    </location>
</feature>
<evidence type="ECO:0000256" key="7">
    <source>
        <dbReference type="SAM" id="MobiDB-lite"/>
    </source>
</evidence>
<feature type="compositionally biased region" description="Gly residues" evidence="7">
    <location>
        <begin position="621"/>
        <end position="632"/>
    </location>
</feature>
<feature type="compositionally biased region" description="Polar residues" evidence="7">
    <location>
        <begin position="534"/>
        <end position="555"/>
    </location>
</feature>
<evidence type="ECO:0000256" key="5">
    <source>
        <dbReference type="ARBA" id="ARBA00023212"/>
    </source>
</evidence>
<feature type="domain" description="TPX2 C-terminal" evidence="8">
    <location>
        <begin position="409"/>
        <end position="479"/>
    </location>
</feature>
<feature type="compositionally biased region" description="Basic and acidic residues" evidence="7">
    <location>
        <begin position="204"/>
        <end position="220"/>
    </location>
</feature>
<comment type="caution">
    <text evidence="9">The sequence shown here is derived from an EMBL/GenBank/DDBJ whole genome shotgun (WGS) entry which is preliminary data.</text>
</comment>
<name>A0A9Q0JI33_9ROSI</name>
<evidence type="ECO:0000313" key="10">
    <source>
        <dbReference type="Proteomes" id="UP001141552"/>
    </source>
</evidence>
<keyword evidence="4" id="KW-0493">Microtubule</keyword>
<organism evidence="9 10">
    <name type="scientific">Turnera subulata</name>
    <dbReference type="NCBI Taxonomy" id="218843"/>
    <lineage>
        <taxon>Eukaryota</taxon>
        <taxon>Viridiplantae</taxon>
        <taxon>Streptophyta</taxon>
        <taxon>Embryophyta</taxon>
        <taxon>Tracheophyta</taxon>
        <taxon>Spermatophyta</taxon>
        <taxon>Magnoliopsida</taxon>
        <taxon>eudicotyledons</taxon>
        <taxon>Gunneridae</taxon>
        <taxon>Pentapetalae</taxon>
        <taxon>rosids</taxon>
        <taxon>fabids</taxon>
        <taxon>Malpighiales</taxon>
        <taxon>Passifloraceae</taxon>
        <taxon>Turnera</taxon>
    </lineage>
</organism>
<sequence>MAGECEEPFSLSFQADLLHSGSISFGRFEKEDLSWERRSSFSHNRYLDEVEKYSRPGSVTEKKAYFEAHFKKKGMRLPGSFEGHSGREYQTSEQDGLDNEGNREENENWNGSSDYAYYDEGPEDYTSDEKFHYNNEGGDFDYAYDDNHSAHYGENTEASECNGEVEIMESGREDHGIFSSESHMEVALDNSSLLDGAIEAVETEDAHKTESRFDEMHLDEDALESEIKQNSIDDAVAEDESSRTIDPSPENRTAADLDSIANAVQTRNSAKLKAAKESKSVKPKVMSRTNANQVRKSVKSNAFKADANNQYRRQGESSQRMKSEKQPPQAATPLRHSHLRTSKDEDSESCSSRLHHPSESEKEPKIKKVAERRHLGSKKVEPGAHDSANRVRQNTASRKTDTRLNAASFNFKSDERAERRKEFYMKLEEKMHAKEAEMNQIQAITQEKTEAEIKQFRKSLNFKATPMPSFYHSAAPRGSNGNRAVLSKKKPAKLKTTSPASGSALNSLSPSKTGNDRAFAPGASAKTPDPCKSCGTTEFPTTELPNACQTSPNTCDHSHPEGVMDSGVTGKGREKVRDTKLQKLRVSDGSKVHKDQRIESKPKTRNHKSSSEMVRRSMKGNGMGGLPVGVAS</sequence>
<protein>
    <recommendedName>
        <fullName evidence="8">TPX2 C-terminal domain-containing protein</fullName>
    </recommendedName>
</protein>
<dbReference type="InterPro" id="IPR044216">
    <property type="entry name" value="WDL7"/>
</dbReference>
<dbReference type="GO" id="GO:0005874">
    <property type="term" value="C:microtubule"/>
    <property type="evidence" value="ECO:0007669"/>
    <property type="project" value="UniProtKB-KW"/>
</dbReference>
<evidence type="ECO:0000259" key="8">
    <source>
        <dbReference type="Pfam" id="PF06886"/>
    </source>
</evidence>
<gene>
    <name evidence="9" type="ORF">Tsubulata_013294</name>
</gene>
<feature type="region of interest" description="Disordered" evidence="7">
    <location>
        <begin position="77"/>
        <end position="133"/>
    </location>
</feature>
<evidence type="ECO:0000256" key="3">
    <source>
        <dbReference type="ARBA" id="ARBA00022490"/>
    </source>
</evidence>
<keyword evidence="10" id="KW-1185">Reference proteome</keyword>
<feature type="coiled-coil region" evidence="6">
    <location>
        <begin position="424"/>
        <end position="454"/>
    </location>
</feature>
<dbReference type="InterPro" id="IPR027329">
    <property type="entry name" value="TPX2_C"/>
</dbReference>
<dbReference type="PANTHER" id="PTHR47067:SF6">
    <property type="entry name" value="PROTEIN WVD2-LIKE 7"/>
    <property type="match status" value="1"/>
</dbReference>
<evidence type="ECO:0000256" key="4">
    <source>
        <dbReference type="ARBA" id="ARBA00022701"/>
    </source>
</evidence>
<feature type="compositionally biased region" description="Polar residues" evidence="7">
    <location>
        <begin position="390"/>
        <end position="411"/>
    </location>
</feature>
<comment type="similarity">
    <text evidence="2">Belongs to the TPX2 family.</text>
</comment>
<dbReference type="PANTHER" id="PTHR47067">
    <property type="entry name" value="TPX2 (TARGETING PROTEIN FOR XKLP2) PROTEIN FAMILY-RELATED"/>
    <property type="match status" value="1"/>
</dbReference>
<keyword evidence="6" id="KW-0175">Coiled coil</keyword>
<feature type="compositionally biased region" description="Basic and acidic residues" evidence="7">
    <location>
        <begin position="571"/>
        <end position="602"/>
    </location>
</feature>
<evidence type="ECO:0000256" key="2">
    <source>
        <dbReference type="ARBA" id="ARBA00005885"/>
    </source>
</evidence>
<feature type="compositionally biased region" description="Polar residues" evidence="7">
    <location>
        <begin position="495"/>
        <end position="513"/>
    </location>
</feature>
<dbReference type="EMBL" id="JAKUCV010002243">
    <property type="protein sequence ID" value="KAJ4843391.1"/>
    <property type="molecule type" value="Genomic_DNA"/>
</dbReference>